<keyword evidence="3" id="KW-0328">Glycosyltransferase</keyword>
<comment type="similarity">
    <text evidence="2">Belongs to the glycosyltransferase 2 family.</text>
</comment>
<dbReference type="RefSeq" id="WP_015193999.1">
    <property type="nucleotide sequence ID" value="NC_019748.1"/>
</dbReference>
<keyword evidence="8" id="KW-1185">Reference proteome</keyword>
<dbReference type="eggNOG" id="COG1216">
    <property type="taxonomic scope" value="Bacteria"/>
</dbReference>
<dbReference type="PATRIC" id="fig|111780.3.peg.2924"/>
<evidence type="ECO:0000256" key="1">
    <source>
        <dbReference type="ARBA" id="ARBA00004776"/>
    </source>
</evidence>
<dbReference type="EMBL" id="CP003653">
    <property type="protein sequence ID" value="AFZ36331.1"/>
    <property type="molecule type" value="Genomic_DNA"/>
</dbReference>
<accession>K9XW71</accession>
<protein>
    <submittedName>
        <fullName evidence="7">Glycosyl transferase family 2</fullName>
    </submittedName>
</protein>
<dbReference type="STRING" id="111780.Sta7437_2808"/>
<gene>
    <name evidence="7" type="ordered locus">Sta7437_2808</name>
</gene>
<feature type="domain" description="Glycosyltransferase 2-like" evidence="6">
    <location>
        <begin position="11"/>
        <end position="133"/>
    </location>
</feature>
<dbReference type="InterPro" id="IPR029044">
    <property type="entry name" value="Nucleotide-diphossugar_trans"/>
</dbReference>
<keyword evidence="5" id="KW-0812">Transmembrane</keyword>
<evidence type="ECO:0000313" key="8">
    <source>
        <dbReference type="Proteomes" id="UP000010473"/>
    </source>
</evidence>
<organism evidence="7 8">
    <name type="scientific">Stanieria cyanosphaera (strain ATCC 29371 / PCC 7437)</name>
    <dbReference type="NCBI Taxonomy" id="111780"/>
    <lineage>
        <taxon>Bacteria</taxon>
        <taxon>Bacillati</taxon>
        <taxon>Cyanobacteriota</taxon>
        <taxon>Cyanophyceae</taxon>
        <taxon>Pleurocapsales</taxon>
        <taxon>Dermocarpellaceae</taxon>
        <taxon>Stanieria</taxon>
    </lineage>
</organism>
<dbReference type="OrthoDB" id="9810303at2"/>
<dbReference type="HOGENOM" id="CLU_023845_5_0_3"/>
<keyword evidence="5" id="KW-1133">Transmembrane helix</keyword>
<proteinExistence type="inferred from homology"/>
<evidence type="ECO:0000256" key="2">
    <source>
        <dbReference type="ARBA" id="ARBA00006739"/>
    </source>
</evidence>
<reference evidence="8" key="1">
    <citation type="journal article" date="2013" name="Proc. Natl. Acad. Sci. U.S.A.">
        <title>Improving the coverage of the cyanobacterial phylum using diversity-driven genome sequencing.</title>
        <authorList>
            <person name="Shih P.M."/>
            <person name="Wu D."/>
            <person name="Latifi A."/>
            <person name="Axen S.D."/>
            <person name="Fewer D.P."/>
            <person name="Talla E."/>
            <person name="Calteau A."/>
            <person name="Cai F."/>
            <person name="Tandeau de Marsac N."/>
            <person name="Rippka R."/>
            <person name="Herdman M."/>
            <person name="Sivonen K."/>
            <person name="Coursin T."/>
            <person name="Laurent T."/>
            <person name="Goodwin L."/>
            <person name="Nolan M."/>
            <person name="Davenport K.W."/>
            <person name="Han C.S."/>
            <person name="Rubin E.M."/>
            <person name="Eisen J.A."/>
            <person name="Woyke T."/>
            <person name="Gugger M."/>
            <person name="Kerfeld C.A."/>
        </authorList>
    </citation>
    <scope>NUCLEOTIDE SEQUENCE [LARGE SCALE GENOMIC DNA]</scope>
    <source>
        <strain evidence="8">ATCC 29371 / PCC 7437</strain>
    </source>
</reference>
<dbReference type="PANTHER" id="PTHR43179">
    <property type="entry name" value="RHAMNOSYLTRANSFERASE WBBL"/>
    <property type="match status" value="1"/>
</dbReference>
<dbReference type="AlphaFoldDB" id="K9XW71"/>
<evidence type="ECO:0000256" key="5">
    <source>
        <dbReference type="SAM" id="Phobius"/>
    </source>
</evidence>
<keyword evidence="4 7" id="KW-0808">Transferase</keyword>
<dbReference type="Pfam" id="PF00535">
    <property type="entry name" value="Glycos_transf_2"/>
    <property type="match status" value="1"/>
</dbReference>
<evidence type="ECO:0000256" key="3">
    <source>
        <dbReference type="ARBA" id="ARBA00022676"/>
    </source>
</evidence>
<feature type="transmembrane region" description="Helical" evidence="5">
    <location>
        <begin position="263"/>
        <end position="287"/>
    </location>
</feature>
<dbReference type="Proteomes" id="UP000010473">
    <property type="component" value="Chromosome"/>
</dbReference>
<dbReference type="InterPro" id="IPR001173">
    <property type="entry name" value="Glyco_trans_2-like"/>
</dbReference>
<sequence>MNNDRKINLFIIIPVHNRKQITLACLENLKICNALQKYQVVVVDDGSSDGTTEAINDLYPSVVVLKGDGNLWWTGAINIGMKYAYQQNASHFIWLNDDCILSHNTLTYLISFVERENQRAIVGCQGIELENTTALAFGGKVKTWRGYRFIDLPFNTINTCDLLSGNLVCIPRLVVDTIGYPNPKKLPHYGGDSLYLIRAKKAGFEIFVDNRSLVYNQKQQESHLYPKNWLIAQGNAWKIIQLVFIPQSGLSWRVWLSINWEAYSYWGLIMFSKKYFFLIVITCLRFLPFQLRNYLFKNCK</sequence>
<dbReference type="KEGG" id="scs:Sta7437_2808"/>
<evidence type="ECO:0000259" key="6">
    <source>
        <dbReference type="Pfam" id="PF00535"/>
    </source>
</evidence>
<dbReference type="GO" id="GO:0016757">
    <property type="term" value="F:glycosyltransferase activity"/>
    <property type="evidence" value="ECO:0007669"/>
    <property type="project" value="UniProtKB-KW"/>
</dbReference>
<comment type="pathway">
    <text evidence="1">Cell wall biogenesis; cell wall polysaccharide biosynthesis.</text>
</comment>
<dbReference type="SUPFAM" id="SSF53448">
    <property type="entry name" value="Nucleotide-diphospho-sugar transferases"/>
    <property type="match status" value="1"/>
</dbReference>
<dbReference type="Gene3D" id="3.90.550.10">
    <property type="entry name" value="Spore Coat Polysaccharide Biosynthesis Protein SpsA, Chain A"/>
    <property type="match status" value="1"/>
</dbReference>
<keyword evidence="5" id="KW-0472">Membrane</keyword>
<evidence type="ECO:0000256" key="4">
    <source>
        <dbReference type="ARBA" id="ARBA00022679"/>
    </source>
</evidence>
<name>K9XW71_STAC7</name>
<dbReference type="PANTHER" id="PTHR43179:SF12">
    <property type="entry name" value="GALACTOFURANOSYLTRANSFERASE GLFT2"/>
    <property type="match status" value="1"/>
</dbReference>
<evidence type="ECO:0000313" key="7">
    <source>
        <dbReference type="EMBL" id="AFZ36331.1"/>
    </source>
</evidence>